<dbReference type="GO" id="GO:0009435">
    <property type="term" value="P:NAD+ biosynthetic process"/>
    <property type="evidence" value="ECO:0007669"/>
    <property type="project" value="UniProtKB-UniRule"/>
</dbReference>
<dbReference type="GO" id="GO:0004515">
    <property type="term" value="F:nicotinate-nucleotide adenylyltransferase activity"/>
    <property type="evidence" value="ECO:0007669"/>
    <property type="project" value="UniProtKB-UniRule"/>
</dbReference>
<protein>
    <recommendedName>
        <fullName evidence="10">Probable nicotinate-nucleotide adenylyltransferase</fullName>
        <ecNumber evidence="10">2.7.7.18</ecNumber>
    </recommendedName>
    <alternativeName>
        <fullName evidence="10">Deamido-NAD(+) diphosphorylase</fullName>
    </alternativeName>
    <alternativeName>
        <fullName evidence="10">Deamido-NAD(+) pyrophosphorylase</fullName>
    </alternativeName>
    <alternativeName>
        <fullName evidence="10">Nicotinate mononucleotide adenylyltransferase</fullName>
        <shortName evidence="10">NaMN adenylyltransferase</shortName>
    </alternativeName>
</protein>
<dbReference type="PANTHER" id="PTHR39321:SF3">
    <property type="entry name" value="PHOSPHOPANTETHEINE ADENYLYLTRANSFERASE"/>
    <property type="match status" value="1"/>
</dbReference>
<dbReference type="SUPFAM" id="SSF52374">
    <property type="entry name" value="Nucleotidylyl transferase"/>
    <property type="match status" value="1"/>
</dbReference>
<evidence type="ECO:0000256" key="10">
    <source>
        <dbReference type="HAMAP-Rule" id="MF_00244"/>
    </source>
</evidence>
<evidence type="ECO:0000256" key="3">
    <source>
        <dbReference type="ARBA" id="ARBA00022642"/>
    </source>
</evidence>
<proteinExistence type="inferred from homology"/>
<dbReference type="Gene3D" id="3.40.50.620">
    <property type="entry name" value="HUPs"/>
    <property type="match status" value="1"/>
</dbReference>
<comment type="similarity">
    <text evidence="10">Belongs to the NadD family.</text>
</comment>
<gene>
    <name evidence="10" type="primary">nadD</name>
    <name evidence="12" type="ORF">FY536_05535</name>
</gene>
<dbReference type="RefSeq" id="WP_006845090.1">
    <property type="nucleotide sequence ID" value="NZ_CP026847.1"/>
</dbReference>
<dbReference type="EC" id="2.7.7.18" evidence="10"/>
<evidence type="ECO:0000313" key="12">
    <source>
        <dbReference type="EMBL" id="QNT64749.1"/>
    </source>
</evidence>
<evidence type="ECO:0000256" key="5">
    <source>
        <dbReference type="ARBA" id="ARBA00022695"/>
    </source>
</evidence>
<evidence type="ECO:0000256" key="1">
    <source>
        <dbReference type="ARBA" id="ARBA00002324"/>
    </source>
</evidence>
<feature type="domain" description="Cytidyltransferase-like" evidence="11">
    <location>
        <begin position="27"/>
        <end position="184"/>
    </location>
</feature>
<evidence type="ECO:0000256" key="2">
    <source>
        <dbReference type="ARBA" id="ARBA00005019"/>
    </source>
</evidence>
<dbReference type="PANTHER" id="PTHR39321">
    <property type="entry name" value="NICOTINATE-NUCLEOTIDE ADENYLYLTRANSFERASE-RELATED"/>
    <property type="match status" value="1"/>
</dbReference>
<comment type="function">
    <text evidence="1 10">Catalyzes the reversible adenylation of nicotinate mononucleotide (NaMN) to nicotinic acid adenine dinucleotide (NaAD).</text>
</comment>
<keyword evidence="3 10" id="KW-0662">Pyridine nucleotide biosynthesis</keyword>
<keyword evidence="13" id="KW-1185">Reference proteome</keyword>
<evidence type="ECO:0000256" key="4">
    <source>
        <dbReference type="ARBA" id="ARBA00022679"/>
    </source>
</evidence>
<keyword evidence="7 10" id="KW-0067">ATP-binding</keyword>
<keyword evidence="4 10" id="KW-0808">Transferase</keyword>
<evidence type="ECO:0000313" key="13">
    <source>
        <dbReference type="Proteomes" id="UP000516446"/>
    </source>
</evidence>
<evidence type="ECO:0000259" key="11">
    <source>
        <dbReference type="Pfam" id="PF01467"/>
    </source>
</evidence>
<name>A0A7H1MMR3_9LACO</name>
<evidence type="ECO:0000256" key="8">
    <source>
        <dbReference type="ARBA" id="ARBA00023027"/>
    </source>
</evidence>
<evidence type="ECO:0000256" key="7">
    <source>
        <dbReference type="ARBA" id="ARBA00022840"/>
    </source>
</evidence>
<dbReference type="GO" id="GO:0005524">
    <property type="term" value="F:ATP binding"/>
    <property type="evidence" value="ECO:0007669"/>
    <property type="project" value="UniProtKB-KW"/>
</dbReference>
<organism evidence="12 13">
    <name type="scientific">Weissella koreensis</name>
    <dbReference type="NCBI Taxonomy" id="165096"/>
    <lineage>
        <taxon>Bacteria</taxon>
        <taxon>Bacillati</taxon>
        <taxon>Bacillota</taxon>
        <taxon>Bacilli</taxon>
        <taxon>Lactobacillales</taxon>
        <taxon>Lactobacillaceae</taxon>
        <taxon>Weissella</taxon>
    </lineage>
</organism>
<evidence type="ECO:0000256" key="9">
    <source>
        <dbReference type="ARBA" id="ARBA00048721"/>
    </source>
</evidence>
<dbReference type="NCBIfam" id="TIGR00482">
    <property type="entry name" value="nicotinate (nicotinamide) nucleotide adenylyltransferase"/>
    <property type="match status" value="1"/>
</dbReference>
<keyword evidence="8 10" id="KW-0520">NAD</keyword>
<keyword evidence="5 10" id="KW-0548">Nucleotidyltransferase</keyword>
<dbReference type="InterPro" id="IPR014729">
    <property type="entry name" value="Rossmann-like_a/b/a_fold"/>
</dbReference>
<dbReference type="NCBIfam" id="NF000841">
    <property type="entry name" value="PRK00071.1-4"/>
    <property type="match status" value="1"/>
</dbReference>
<dbReference type="InterPro" id="IPR005248">
    <property type="entry name" value="NadD/NMNAT"/>
</dbReference>
<dbReference type="HAMAP" id="MF_00244">
    <property type="entry name" value="NaMN_adenylyltr"/>
    <property type="match status" value="1"/>
</dbReference>
<dbReference type="OMA" id="WIMGADS"/>
<dbReference type="NCBIfam" id="TIGR00125">
    <property type="entry name" value="cyt_tran_rel"/>
    <property type="match status" value="1"/>
</dbReference>
<comment type="catalytic activity">
    <reaction evidence="9 10">
        <text>nicotinate beta-D-ribonucleotide + ATP + H(+) = deamido-NAD(+) + diphosphate</text>
        <dbReference type="Rhea" id="RHEA:22860"/>
        <dbReference type="ChEBI" id="CHEBI:15378"/>
        <dbReference type="ChEBI" id="CHEBI:30616"/>
        <dbReference type="ChEBI" id="CHEBI:33019"/>
        <dbReference type="ChEBI" id="CHEBI:57502"/>
        <dbReference type="ChEBI" id="CHEBI:58437"/>
        <dbReference type="EC" id="2.7.7.18"/>
    </reaction>
</comment>
<sequence length="212" mass="24235">MIKTVNTLAPKTQVATELDQERHRVGIIGGTFNPPHLGHLIIAEQVASDLQLEQVYFMPNSTPPHVDPKMAIDASDRAQMVKAAIYGNQHFKLEQAEVNRGGISYSYDTMRYLNEIHPNYDYYFIIGGDEVAYLKTWYRIEELSQMVQFVGVNRPGQEHPVTDYPVEFVTVSNLDISSTKIRQRIKEKQSVRYLVPDLVAAYIVEKGLYQNE</sequence>
<evidence type="ECO:0000256" key="6">
    <source>
        <dbReference type="ARBA" id="ARBA00022741"/>
    </source>
</evidence>
<comment type="pathway">
    <text evidence="2 10">Cofactor biosynthesis; NAD(+) biosynthesis; deamido-NAD(+) from nicotinate D-ribonucleotide: step 1/1.</text>
</comment>
<keyword evidence="6 10" id="KW-0547">Nucleotide-binding</keyword>
<accession>A0A7H1MMR3</accession>
<dbReference type="AlphaFoldDB" id="A0A7H1MMR3"/>
<dbReference type="UniPathway" id="UPA00253">
    <property type="reaction ID" value="UER00332"/>
</dbReference>
<reference evidence="12 13" key="1">
    <citation type="submission" date="2019-08" db="EMBL/GenBank/DDBJ databases">
        <authorList>
            <person name="Chang H.C."/>
            <person name="Mun S.Y."/>
        </authorList>
    </citation>
    <scope>NUCLEOTIDE SEQUENCE [LARGE SCALE GENOMIC DNA]</scope>
    <source>
        <strain evidence="12 13">SK</strain>
    </source>
</reference>
<dbReference type="CDD" id="cd02165">
    <property type="entry name" value="NMNAT"/>
    <property type="match status" value="1"/>
</dbReference>
<dbReference type="NCBIfam" id="NF000840">
    <property type="entry name" value="PRK00071.1-3"/>
    <property type="match status" value="1"/>
</dbReference>
<dbReference type="Proteomes" id="UP000516446">
    <property type="component" value="Chromosome"/>
</dbReference>
<dbReference type="InterPro" id="IPR004821">
    <property type="entry name" value="Cyt_trans-like"/>
</dbReference>
<dbReference type="Pfam" id="PF01467">
    <property type="entry name" value="CTP_transf_like"/>
    <property type="match status" value="1"/>
</dbReference>
<dbReference type="EMBL" id="CP043431">
    <property type="protein sequence ID" value="QNT64749.1"/>
    <property type="molecule type" value="Genomic_DNA"/>
</dbReference>